<accession>E7N359</accession>
<proteinExistence type="predicted"/>
<organism evidence="1 2">
    <name type="scientific">Selenomonas artemidis F0399</name>
    <dbReference type="NCBI Taxonomy" id="749551"/>
    <lineage>
        <taxon>Bacteria</taxon>
        <taxon>Bacillati</taxon>
        <taxon>Bacillota</taxon>
        <taxon>Negativicutes</taxon>
        <taxon>Selenomonadales</taxon>
        <taxon>Selenomonadaceae</taxon>
        <taxon>Selenomonas</taxon>
    </lineage>
</organism>
<dbReference type="STRING" id="749551.HMPREF9555_01432"/>
<evidence type="ECO:0000313" key="1">
    <source>
        <dbReference type="EMBL" id="EFW29404.1"/>
    </source>
</evidence>
<dbReference type="HOGENOM" id="CLU_144126_0_0_9"/>
<comment type="caution">
    <text evidence="1">The sequence shown here is derived from an EMBL/GenBank/DDBJ whole genome shotgun (WGS) entry which is preliminary data.</text>
</comment>
<dbReference type="EMBL" id="AECV01000024">
    <property type="protein sequence ID" value="EFW29404.1"/>
    <property type="molecule type" value="Genomic_DNA"/>
</dbReference>
<dbReference type="Proteomes" id="UP000004633">
    <property type="component" value="Unassembled WGS sequence"/>
</dbReference>
<dbReference type="AlphaFoldDB" id="E7N359"/>
<reference evidence="1 2" key="1">
    <citation type="submission" date="2010-08" db="EMBL/GenBank/DDBJ databases">
        <authorList>
            <person name="Weinstock G."/>
            <person name="Sodergren E."/>
            <person name="Clifton S."/>
            <person name="Fulton L."/>
            <person name="Fulton B."/>
            <person name="Courtney L."/>
            <person name="Fronick C."/>
            <person name="Harrison M."/>
            <person name="Strong C."/>
            <person name="Farmer C."/>
            <person name="Delahaunty K."/>
            <person name="Markovic C."/>
            <person name="Hall O."/>
            <person name="Minx P."/>
            <person name="Tomlinson C."/>
            <person name="Mitreva M."/>
            <person name="Hou S."/>
            <person name="Chen J."/>
            <person name="Wollam A."/>
            <person name="Pepin K.H."/>
            <person name="Johnson M."/>
            <person name="Bhonagiri V."/>
            <person name="Zhang X."/>
            <person name="Suruliraj S."/>
            <person name="Warren W."/>
            <person name="Chinwalla A."/>
            <person name="Mardis E.R."/>
            <person name="Wilson R.K."/>
        </authorList>
    </citation>
    <scope>NUCLEOTIDE SEQUENCE [LARGE SCALE GENOMIC DNA]</scope>
    <source>
        <strain evidence="1 2">F0399</strain>
    </source>
</reference>
<name>E7N359_9FIRM</name>
<gene>
    <name evidence="1" type="ORF">HMPREF9555_01432</name>
</gene>
<keyword evidence="2" id="KW-1185">Reference proteome</keyword>
<sequence length="125" mass="13242">MEKEVDDMALDRDGVIKQVEKLSEAPSVYEGLKEKAQAFLRAVDTPGEKPAYAALIDEIKSDVLTIDQLIGFTDSPEGIAAFGEKKASGLTIAAKKAKSQGETTCICPACQAGKVILENRAAIAS</sequence>
<protein>
    <submittedName>
        <fullName evidence="1">Uncharacterized protein</fullName>
    </submittedName>
</protein>
<evidence type="ECO:0000313" key="2">
    <source>
        <dbReference type="Proteomes" id="UP000004633"/>
    </source>
</evidence>